<dbReference type="SUPFAM" id="SSF46894">
    <property type="entry name" value="C-terminal effector domain of the bipartite response regulators"/>
    <property type="match status" value="1"/>
</dbReference>
<dbReference type="Pfam" id="PF13424">
    <property type="entry name" value="TPR_12"/>
    <property type="match status" value="1"/>
</dbReference>
<feature type="compositionally biased region" description="Basic and acidic residues" evidence="7">
    <location>
        <begin position="893"/>
        <end position="905"/>
    </location>
</feature>
<evidence type="ECO:0000256" key="3">
    <source>
        <dbReference type="ARBA" id="ARBA00023125"/>
    </source>
</evidence>
<feature type="domain" description="OmpR/PhoB-type" evidence="8">
    <location>
        <begin position="1"/>
        <end position="90"/>
    </location>
</feature>
<feature type="DNA-binding region" description="OmpR/PhoB-type" evidence="6">
    <location>
        <begin position="1"/>
        <end position="90"/>
    </location>
</feature>
<evidence type="ECO:0000313" key="10">
    <source>
        <dbReference type="Proteomes" id="UP001500416"/>
    </source>
</evidence>
<dbReference type="Pfam" id="PF00486">
    <property type="entry name" value="Trans_reg_C"/>
    <property type="match status" value="1"/>
</dbReference>
<dbReference type="RefSeq" id="WP_343937433.1">
    <property type="nucleotide sequence ID" value="NZ_BAAABU010000020.1"/>
</dbReference>
<evidence type="ECO:0000313" key="9">
    <source>
        <dbReference type="EMBL" id="GAA0252460.1"/>
    </source>
</evidence>
<dbReference type="Gene3D" id="3.40.50.300">
    <property type="entry name" value="P-loop containing nucleotide triphosphate hydrolases"/>
    <property type="match status" value="1"/>
</dbReference>
<dbReference type="PROSITE" id="PS51755">
    <property type="entry name" value="OMPR_PHOB"/>
    <property type="match status" value="1"/>
</dbReference>
<dbReference type="PANTHER" id="PTHR35807:SF1">
    <property type="entry name" value="TRANSCRIPTIONAL REGULATOR REDD"/>
    <property type="match status" value="1"/>
</dbReference>
<evidence type="ECO:0000259" key="8">
    <source>
        <dbReference type="PROSITE" id="PS51755"/>
    </source>
</evidence>
<dbReference type="SUPFAM" id="SSF48452">
    <property type="entry name" value="TPR-like"/>
    <property type="match status" value="2"/>
</dbReference>
<dbReference type="InterPro" id="IPR027417">
    <property type="entry name" value="P-loop_NTPase"/>
</dbReference>
<proteinExistence type="inferred from homology"/>
<dbReference type="PANTHER" id="PTHR35807">
    <property type="entry name" value="TRANSCRIPTIONAL REGULATOR REDD-RELATED"/>
    <property type="match status" value="1"/>
</dbReference>
<dbReference type="InterPro" id="IPR036388">
    <property type="entry name" value="WH-like_DNA-bd_sf"/>
</dbReference>
<protein>
    <submittedName>
        <fullName evidence="9">BTAD domain-containing putative transcriptional regulator</fullName>
    </submittedName>
</protein>
<evidence type="ECO:0000256" key="7">
    <source>
        <dbReference type="SAM" id="MobiDB-lite"/>
    </source>
</evidence>
<evidence type="ECO:0000256" key="5">
    <source>
        <dbReference type="PROSITE-ProRule" id="PRU00339"/>
    </source>
</evidence>
<dbReference type="InterPro" id="IPR011990">
    <property type="entry name" value="TPR-like_helical_dom_sf"/>
</dbReference>
<gene>
    <name evidence="9" type="ORF">GCM10010492_61250</name>
</gene>
<keyword evidence="2" id="KW-0805">Transcription regulation</keyword>
<evidence type="ECO:0000256" key="4">
    <source>
        <dbReference type="ARBA" id="ARBA00023163"/>
    </source>
</evidence>
<dbReference type="PROSITE" id="PS50005">
    <property type="entry name" value="TPR"/>
    <property type="match status" value="1"/>
</dbReference>
<dbReference type="Gene3D" id="1.10.10.10">
    <property type="entry name" value="Winged helix-like DNA-binding domain superfamily/Winged helix DNA-binding domain"/>
    <property type="match status" value="1"/>
</dbReference>
<dbReference type="InterPro" id="IPR051677">
    <property type="entry name" value="AfsR-DnrI-RedD_regulator"/>
</dbReference>
<comment type="similarity">
    <text evidence="1">Belongs to the AfsR/DnrI/RedD regulatory family.</text>
</comment>
<dbReference type="Gene3D" id="1.25.40.10">
    <property type="entry name" value="Tetratricopeptide repeat domain"/>
    <property type="match status" value="3"/>
</dbReference>
<dbReference type="Pfam" id="PF03704">
    <property type="entry name" value="BTAD"/>
    <property type="match status" value="1"/>
</dbReference>
<name>A0ABP3E857_9PSEU</name>
<accession>A0ABP3E857</accession>
<keyword evidence="4" id="KW-0804">Transcription</keyword>
<feature type="repeat" description="TPR" evidence="5">
    <location>
        <begin position="799"/>
        <end position="832"/>
    </location>
</feature>
<evidence type="ECO:0000256" key="2">
    <source>
        <dbReference type="ARBA" id="ARBA00023015"/>
    </source>
</evidence>
<dbReference type="EMBL" id="BAAABU010000020">
    <property type="protein sequence ID" value="GAA0252460.1"/>
    <property type="molecule type" value="Genomic_DNA"/>
</dbReference>
<evidence type="ECO:0000256" key="6">
    <source>
        <dbReference type="PROSITE-ProRule" id="PRU01091"/>
    </source>
</evidence>
<dbReference type="Proteomes" id="UP001500416">
    <property type="component" value="Unassembled WGS sequence"/>
</dbReference>
<dbReference type="SMART" id="SM00862">
    <property type="entry name" value="Trans_reg_C"/>
    <property type="match status" value="1"/>
</dbReference>
<keyword evidence="5" id="KW-0802">TPR repeat</keyword>
<sequence length="912" mass="98216">MEFRVFGAVEALADGVRLDLGHARQRCVLAALLVDLNRPVPAERLIDRVWGDRPPLRADGVLRTYVSRLRRALGPTATISRRAGGYQLDADPDDVDLHRFRDLTARARRLDDTAHALMLVEEALALSVADPFTGLDTPWIEAERQLVAVEREAAQAHRIDLALRVGRHAELLAELPARAAERPWDERLAGQLMLALHRAGRAADALRHYQVTRRALIDHLGTEPGPELRELHQRVLDADPSPAEPNRRVPQLLPAAPAAFTGRERELEALDALLDRAPVALLTGGGGVGKTWLALRWAHGHRDDFPDGRLHVDLRGFDPVAEPLAPDAVVRGFLGALGVPPREVPADPDAQAGLYRELTADRRLLVVLDNARDTGQVAPLLPGGTSCAVLVTSRHRLTGLVATRGAVPVPVDVLDEPGSADVLARHLGADRVAAEPEAAEVLARHGGGLPLALGVLAARAKSAPHVPLAALADEVRAARLDALDTGDLPTSLRAVFAASLRVLGADAVRLFGLLGLVPGPDVAVPGAAALADLPVPRVRRALRELEDAHLVQQHVPGRYRMHDLVRLHARELADDPAALERLCDHYCHVASVAAAMFTPGEPHRRPPVPPLVGPDPAFPTHREAMRWVDDERACLLAVAGHGQPRHAAHLSRALARYLDTTAQVHDALALHTVAAERTGDGFALTNRGFCLTRLGLAEEALPFLRRAQAVVGDDLALENLVNTQLGITVGMLGRNTEAEEFHARALAAARRGGFRHSVAVAQINSGDQDIISGRYDSARVRLEEAVDVARDLGDPGLGAVALGALGVLYGHLGDKAAAYEYFEQALKFSEGVVRTLRMGILFDAAATTHRLDGAEAALPRYAEALELCRQTGYQAEQARVQVAMAEALTESGRTAEAEEHRRSASEIRANLR</sequence>
<dbReference type="SMART" id="SM00028">
    <property type="entry name" value="TPR"/>
    <property type="match status" value="3"/>
</dbReference>
<comment type="caution">
    <text evidence="9">The sequence shown here is derived from an EMBL/GenBank/DDBJ whole genome shotgun (WGS) entry which is preliminary data.</text>
</comment>
<dbReference type="SMART" id="SM01043">
    <property type="entry name" value="BTAD"/>
    <property type="match status" value="1"/>
</dbReference>
<dbReference type="InterPro" id="IPR005158">
    <property type="entry name" value="BTAD"/>
</dbReference>
<dbReference type="InterPro" id="IPR016032">
    <property type="entry name" value="Sig_transdc_resp-reg_C-effctor"/>
</dbReference>
<keyword evidence="3 6" id="KW-0238">DNA-binding</keyword>
<dbReference type="SUPFAM" id="SSF52540">
    <property type="entry name" value="P-loop containing nucleoside triphosphate hydrolases"/>
    <property type="match status" value="1"/>
</dbReference>
<reference evidence="10" key="1">
    <citation type="journal article" date="2019" name="Int. J. Syst. Evol. Microbiol.">
        <title>The Global Catalogue of Microorganisms (GCM) 10K type strain sequencing project: providing services to taxonomists for standard genome sequencing and annotation.</title>
        <authorList>
            <consortium name="The Broad Institute Genomics Platform"/>
            <consortium name="The Broad Institute Genome Sequencing Center for Infectious Disease"/>
            <person name="Wu L."/>
            <person name="Ma J."/>
        </authorList>
    </citation>
    <scope>NUCLEOTIDE SEQUENCE [LARGE SCALE GENOMIC DNA]</scope>
    <source>
        <strain evidence="10">JCM 3380</strain>
    </source>
</reference>
<feature type="region of interest" description="Disordered" evidence="7">
    <location>
        <begin position="890"/>
        <end position="912"/>
    </location>
</feature>
<keyword evidence="10" id="KW-1185">Reference proteome</keyword>
<dbReference type="InterPro" id="IPR001867">
    <property type="entry name" value="OmpR/PhoB-type_DNA-bd"/>
</dbReference>
<evidence type="ECO:0000256" key="1">
    <source>
        <dbReference type="ARBA" id="ARBA00005820"/>
    </source>
</evidence>
<dbReference type="InterPro" id="IPR019734">
    <property type="entry name" value="TPR_rpt"/>
</dbReference>
<dbReference type="PRINTS" id="PR00364">
    <property type="entry name" value="DISEASERSIST"/>
</dbReference>
<dbReference type="CDD" id="cd15831">
    <property type="entry name" value="BTAD"/>
    <property type="match status" value="1"/>
</dbReference>
<organism evidence="9 10">
    <name type="scientific">Saccharothrix mutabilis subsp. mutabilis</name>
    <dbReference type="NCBI Taxonomy" id="66855"/>
    <lineage>
        <taxon>Bacteria</taxon>
        <taxon>Bacillati</taxon>
        <taxon>Actinomycetota</taxon>
        <taxon>Actinomycetes</taxon>
        <taxon>Pseudonocardiales</taxon>
        <taxon>Pseudonocardiaceae</taxon>
        <taxon>Saccharothrix</taxon>
    </lineage>
</organism>